<comment type="caution">
    <text evidence="2">The sequence shown here is derived from an EMBL/GenBank/DDBJ whole genome shotgun (WGS) entry which is preliminary data.</text>
</comment>
<accession>A0ABD2CW75</accession>
<gene>
    <name evidence="2" type="ORF">V1477_002295</name>
</gene>
<feature type="compositionally biased region" description="Basic and acidic residues" evidence="1">
    <location>
        <begin position="1"/>
        <end position="12"/>
    </location>
</feature>
<keyword evidence="3" id="KW-1185">Reference proteome</keyword>
<name>A0ABD2CW75_VESMC</name>
<dbReference type="Proteomes" id="UP001607303">
    <property type="component" value="Unassembled WGS sequence"/>
</dbReference>
<organism evidence="2 3">
    <name type="scientific">Vespula maculifrons</name>
    <name type="common">Eastern yellow jacket</name>
    <name type="synonym">Wasp</name>
    <dbReference type="NCBI Taxonomy" id="7453"/>
    <lineage>
        <taxon>Eukaryota</taxon>
        <taxon>Metazoa</taxon>
        <taxon>Ecdysozoa</taxon>
        <taxon>Arthropoda</taxon>
        <taxon>Hexapoda</taxon>
        <taxon>Insecta</taxon>
        <taxon>Pterygota</taxon>
        <taxon>Neoptera</taxon>
        <taxon>Endopterygota</taxon>
        <taxon>Hymenoptera</taxon>
        <taxon>Apocrita</taxon>
        <taxon>Aculeata</taxon>
        <taxon>Vespoidea</taxon>
        <taxon>Vespidae</taxon>
        <taxon>Vespinae</taxon>
        <taxon>Vespula</taxon>
    </lineage>
</organism>
<sequence length="91" mass="10775">MKKQVEEQKEVEDGSDAGTYCSQSREEEEEEDEEDEDEEEEEEEKEEEEEEDEDQKNEEDEEDLDTRASYLECYFKGDTKASNCGIDKKNK</sequence>
<protein>
    <submittedName>
        <fullName evidence="2">Uncharacterized protein</fullName>
    </submittedName>
</protein>
<evidence type="ECO:0000256" key="1">
    <source>
        <dbReference type="SAM" id="MobiDB-lite"/>
    </source>
</evidence>
<evidence type="ECO:0000313" key="3">
    <source>
        <dbReference type="Proteomes" id="UP001607303"/>
    </source>
</evidence>
<dbReference type="EMBL" id="JAYRBN010000027">
    <property type="protein sequence ID" value="KAL2749355.1"/>
    <property type="molecule type" value="Genomic_DNA"/>
</dbReference>
<feature type="region of interest" description="Disordered" evidence="1">
    <location>
        <begin position="1"/>
        <end position="91"/>
    </location>
</feature>
<reference evidence="2 3" key="1">
    <citation type="journal article" date="2024" name="Ann. Entomol. Soc. Am.">
        <title>Genomic analyses of the southern and eastern yellowjacket wasps (Hymenoptera: Vespidae) reveal evolutionary signatures of social life.</title>
        <authorList>
            <person name="Catto M.A."/>
            <person name="Caine P.B."/>
            <person name="Orr S.E."/>
            <person name="Hunt B.G."/>
            <person name="Goodisman M.A.D."/>
        </authorList>
    </citation>
    <scope>NUCLEOTIDE SEQUENCE [LARGE SCALE GENOMIC DNA]</scope>
    <source>
        <strain evidence="2">232</strain>
        <tissue evidence="2">Head and thorax</tissue>
    </source>
</reference>
<proteinExistence type="predicted"/>
<evidence type="ECO:0000313" key="2">
    <source>
        <dbReference type="EMBL" id="KAL2749355.1"/>
    </source>
</evidence>
<feature type="compositionally biased region" description="Acidic residues" evidence="1">
    <location>
        <begin position="26"/>
        <end position="64"/>
    </location>
</feature>
<dbReference type="AlphaFoldDB" id="A0ABD2CW75"/>